<evidence type="ECO:0000313" key="3">
    <source>
        <dbReference type="Proteomes" id="UP000269198"/>
    </source>
</evidence>
<organism evidence="2 3">
    <name type="scientific">Halostreptopolyspora alba</name>
    <dbReference type="NCBI Taxonomy" id="2487137"/>
    <lineage>
        <taxon>Bacteria</taxon>
        <taxon>Bacillati</taxon>
        <taxon>Actinomycetota</taxon>
        <taxon>Actinomycetes</taxon>
        <taxon>Streptosporangiales</taxon>
        <taxon>Nocardiopsidaceae</taxon>
        <taxon>Halostreptopolyspora</taxon>
    </lineage>
</organism>
<keyword evidence="3" id="KW-1185">Reference proteome</keyword>
<proteinExistence type="predicted"/>
<dbReference type="Pfam" id="PF18986">
    <property type="entry name" value="DUF5719"/>
    <property type="match status" value="1"/>
</dbReference>
<reference evidence="2 3" key="1">
    <citation type="submission" date="2018-11" db="EMBL/GenBank/DDBJ databases">
        <title>The genome draft of YIM 96095.</title>
        <authorList>
            <person name="Tang S.-K."/>
            <person name="Chunyu W.-X."/>
            <person name="Feng Y.-Z."/>
        </authorList>
    </citation>
    <scope>NUCLEOTIDE SEQUENCE [LARGE SCALE GENOMIC DNA]</scope>
    <source>
        <strain evidence="2 3">YIM 96095</strain>
    </source>
</reference>
<dbReference type="InterPro" id="IPR043777">
    <property type="entry name" value="DUF5719"/>
</dbReference>
<evidence type="ECO:0000256" key="1">
    <source>
        <dbReference type="SAM" id="MobiDB-lite"/>
    </source>
</evidence>
<dbReference type="AlphaFoldDB" id="A0A3N0E132"/>
<feature type="region of interest" description="Disordered" evidence="1">
    <location>
        <begin position="243"/>
        <end position="264"/>
    </location>
</feature>
<dbReference type="OrthoDB" id="3729011at2"/>
<accession>A0A3N0E132</accession>
<dbReference type="EMBL" id="RJMB01000033">
    <property type="protein sequence ID" value="RNL81549.1"/>
    <property type="molecule type" value="Genomic_DNA"/>
</dbReference>
<feature type="region of interest" description="Disordered" evidence="1">
    <location>
        <begin position="433"/>
        <end position="480"/>
    </location>
</feature>
<dbReference type="RefSeq" id="WP_123203388.1">
    <property type="nucleotide sequence ID" value="NZ_RJMB01000033.1"/>
</dbReference>
<sequence>MKLLVENRFALLGLVVVALAALFGVASALGAIDAGAGGGVAEAPEVVEVESATRICPVPRGDDRESELAAFAPGGQQESGTLAVAENSGDADRLGTAEELGEPWGEDTTEIDRQSVIRAEGAFASGLEASQITLGEEEPHATEVRCVEPSVSTWFTAPGGEALQGTQLLLANVDEDPATVSVDIYAPDGPVLAEKTRGISIDPHQDEEISLTDLVEDTESVAVHVRSNKGRVAASLFAERTDSGQDWVPPTTEPAKRHVVPGVPEGGGARRLVVAAPEDEPVTVNARAFTPEGEVEDANLDDLNVPPSASATMSLEGPLQGRPGTVVVESDRPVVAGVTMERDDGDDTSYTAAAAPLEGPMSTTAVVPANPEGTESRLVLGAPERDVSVVVTAFDEDGAQGESQTVDIEAGHTRVAEVASPEEAHALTVRVPEDSPPVYGARELTRNSDDGAATTTVPLRPAPSEVALPAVSDSLTSAVP</sequence>
<dbReference type="Proteomes" id="UP000269198">
    <property type="component" value="Unassembled WGS sequence"/>
</dbReference>
<protein>
    <submittedName>
        <fullName evidence="2">Uncharacterized protein</fullName>
    </submittedName>
</protein>
<gene>
    <name evidence="2" type="ORF">EFW17_22220</name>
</gene>
<name>A0A3N0E132_9ACTN</name>
<comment type="caution">
    <text evidence="2">The sequence shown here is derived from an EMBL/GenBank/DDBJ whole genome shotgun (WGS) entry which is preliminary data.</text>
</comment>
<evidence type="ECO:0000313" key="2">
    <source>
        <dbReference type="EMBL" id="RNL81549.1"/>
    </source>
</evidence>